<dbReference type="PANTHER" id="PTHR38693">
    <property type="entry name" value="UBIQUINONE BIOSYNTHESIS PROTEIN UBIJ"/>
    <property type="match status" value="1"/>
</dbReference>
<dbReference type="OrthoDB" id="5801225at2"/>
<dbReference type="Proteomes" id="UP000013165">
    <property type="component" value="Unassembled WGS sequence"/>
</dbReference>
<dbReference type="SUPFAM" id="SSF55718">
    <property type="entry name" value="SCP-like"/>
    <property type="match status" value="1"/>
</dbReference>
<evidence type="ECO:0000313" key="4">
    <source>
        <dbReference type="Proteomes" id="UP000013165"/>
    </source>
</evidence>
<comment type="caution">
    <text evidence="3">The sequence shown here is derived from an EMBL/GenBank/DDBJ whole genome shotgun (WGS) entry which is preliminary data.</text>
</comment>
<feature type="domain" description="SCP2" evidence="2">
    <location>
        <begin position="19"/>
        <end position="113"/>
    </location>
</feature>
<dbReference type="eggNOG" id="COG3165">
    <property type="taxonomic scope" value="Bacteria"/>
</dbReference>
<dbReference type="PANTHER" id="PTHR38693:SF1">
    <property type="entry name" value="UBIQUINONE BIOSYNTHESIS ACCESSORY FACTOR UBIJ"/>
    <property type="match status" value="1"/>
</dbReference>
<keyword evidence="4" id="KW-1185">Reference proteome</keyword>
<dbReference type="Pfam" id="PF02036">
    <property type="entry name" value="SCP2"/>
    <property type="match status" value="1"/>
</dbReference>
<reference evidence="3 4" key="1">
    <citation type="journal article" date="2013" name="Genome Announc.">
        <title>Genome Sequence of the Polycyclic Aromatic Hydrocarbon-Degrading Bacterium Strain Marinobacter nanhaiticus D15-8WT.</title>
        <authorList>
            <person name="Cui Z."/>
            <person name="Gao W."/>
            <person name="Li Q."/>
            <person name="Xu G."/>
            <person name="Zheng L."/>
        </authorList>
    </citation>
    <scope>NUCLEOTIDE SEQUENCE [LARGE SCALE GENOMIC DNA]</scope>
    <source>
        <strain evidence="3 4">D15-8W</strain>
    </source>
</reference>
<comment type="pathway">
    <text evidence="1">Cofactor biosynthesis; ubiquinone biosynthesis.</text>
</comment>
<dbReference type="EMBL" id="APLQ01000011">
    <property type="protein sequence ID" value="ENO15857.1"/>
    <property type="molecule type" value="Genomic_DNA"/>
</dbReference>
<dbReference type="AlphaFoldDB" id="N6WXQ6"/>
<gene>
    <name evidence="1" type="primary">ubiJ</name>
    <name evidence="3" type="ORF">J057_10911</name>
</gene>
<comment type="similarity">
    <text evidence="1">Belongs to the UbiJ family.</text>
</comment>
<dbReference type="RefSeq" id="WP_004580147.1">
    <property type="nucleotide sequence ID" value="NZ_AP028878.1"/>
</dbReference>
<evidence type="ECO:0000259" key="2">
    <source>
        <dbReference type="Pfam" id="PF02036"/>
    </source>
</evidence>
<dbReference type="HAMAP" id="MF_02215">
    <property type="entry name" value="UbiJ"/>
    <property type="match status" value="1"/>
</dbReference>
<evidence type="ECO:0000313" key="3">
    <source>
        <dbReference type="EMBL" id="ENO15857.1"/>
    </source>
</evidence>
<dbReference type="UniPathway" id="UPA00232"/>
<dbReference type="GO" id="GO:0006744">
    <property type="term" value="P:ubiquinone biosynthetic process"/>
    <property type="evidence" value="ECO:0007669"/>
    <property type="project" value="UniProtKB-UniRule"/>
</dbReference>
<proteinExistence type="inferred from homology"/>
<dbReference type="STRING" id="626887.J057_10911"/>
<comment type="function">
    <text evidence="1">Required for ubiquinone (coenzyme Q) biosynthesis. Binds hydrophobic ubiquinone biosynthetic intermediates via its SCP2 domain and is essential for the stability of the Ubi complex. May constitute a docking platform where Ubi enzymes assemble and access their SCP2-bound polyprenyl substrates.</text>
</comment>
<protein>
    <recommendedName>
        <fullName evidence="1">Ubiquinone biosynthesis accessory factor UbiJ</fullName>
    </recommendedName>
</protein>
<dbReference type="GO" id="GO:0005737">
    <property type="term" value="C:cytoplasm"/>
    <property type="evidence" value="ECO:0007669"/>
    <property type="project" value="UniProtKB-SubCell"/>
</dbReference>
<dbReference type="InterPro" id="IPR003033">
    <property type="entry name" value="SCP2_sterol-bd_dom"/>
</dbReference>
<dbReference type="HOGENOM" id="CLU_100130_1_0_6"/>
<comment type="subcellular location">
    <subcellularLocation>
        <location evidence="1">Cytoplasm</location>
    </subcellularLocation>
</comment>
<accession>N6WXQ6</accession>
<dbReference type="InterPro" id="IPR038989">
    <property type="entry name" value="UbiJ"/>
</dbReference>
<dbReference type="PATRIC" id="fig|626887.3.peg.2187"/>
<dbReference type="InterPro" id="IPR036527">
    <property type="entry name" value="SCP2_sterol-bd_dom_sf"/>
</dbReference>
<keyword evidence="1" id="KW-0963">Cytoplasm</keyword>
<sequence length="215" mass="23379">MFPGPTLQAAVTQVVEQALNRALALDPVGRVALLKALDQPVLFAFDGVKLHLSLQAIGEQVRVGSTTPEEPTLTVTGRPLAFAALAQGDDRVFGDGRLNVNGDVGRAHALQRAINQLKPDWEAALARYTGDVPAHFIGQRVRGALSWQRQAFASLNASLEEYIHEETGALPGRNELSATFEDIDRLSLQTDRLEARIERLKSRLEADPSQPSEPS</sequence>
<evidence type="ECO:0000256" key="1">
    <source>
        <dbReference type="HAMAP-Rule" id="MF_02215"/>
    </source>
</evidence>
<organism evidence="3 4">
    <name type="scientific">Marinobacter nanhaiticus D15-8W</name>
    <dbReference type="NCBI Taxonomy" id="626887"/>
    <lineage>
        <taxon>Bacteria</taxon>
        <taxon>Pseudomonadati</taxon>
        <taxon>Pseudomonadota</taxon>
        <taxon>Gammaproteobacteria</taxon>
        <taxon>Pseudomonadales</taxon>
        <taxon>Marinobacteraceae</taxon>
        <taxon>Marinobacter</taxon>
    </lineage>
</organism>
<keyword evidence="1" id="KW-0831">Ubiquinone biosynthesis</keyword>
<name>N6WXQ6_9GAMM</name>